<dbReference type="SUPFAM" id="SSF52980">
    <property type="entry name" value="Restriction endonuclease-like"/>
    <property type="match status" value="1"/>
</dbReference>
<dbReference type="InterPro" id="IPR012296">
    <property type="entry name" value="Nuclease_put_TT1808"/>
</dbReference>
<proteinExistence type="predicted"/>
<keyword evidence="3" id="KW-1185">Reference proteome</keyword>
<evidence type="ECO:0000313" key="2">
    <source>
        <dbReference type="EMBL" id="BAP55774.1"/>
    </source>
</evidence>
<reference evidence="2 3" key="1">
    <citation type="journal article" date="2014" name="ISME J.">
        <title>Ecophysiology of Thioploca ingrica as revealed by the complete genome sequence supplemented with proteomic evidence.</title>
        <authorList>
            <person name="Kojima H."/>
            <person name="Ogura Y."/>
            <person name="Yamamoto N."/>
            <person name="Togashi T."/>
            <person name="Mori H."/>
            <person name="Watanabe T."/>
            <person name="Nemoto F."/>
            <person name="Kurokawa K."/>
            <person name="Hayashi T."/>
            <person name="Fukui M."/>
        </authorList>
    </citation>
    <scope>NUCLEOTIDE SEQUENCE [LARGE SCALE GENOMIC DNA]</scope>
</reference>
<evidence type="ECO:0000313" key="3">
    <source>
        <dbReference type="Proteomes" id="UP000031623"/>
    </source>
</evidence>
<protein>
    <recommendedName>
        <fullName evidence="1">Putative restriction endonuclease domain-containing protein</fullName>
    </recommendedName>
</protein>
<dbReference type="Proteomes" id="UP000031623">
    <property type="component" value="Chromosome"/>
</dbReference>
<dbReference type="CDD" id="cd06260">
    <property type="entry name" value="DUF820-like"/>
    <property type="match status" value="1"/>
</dbReference>
<organism evidence="2 3">
    <name type="scientific">Thioploca ingrica</name>
    <dbReference type="NCBI Taxonomy" id="40754"/>
    <lineage>
        <taxon>Bacteria</taxon>
        <taxon>Pseudomonadati</taxon>
        <taxon>Pseudomonadota</taxon>
        <taxon>Gammaproteobacteria</taxon>
        <taxon>Thiotrichales</taxon>
        <taxon>Thiotrichaceae</taxon>
        <taxon>Thioploca</taxon>
    </lineage>
</organism>
<name>A0A090AFD5_9GAMM</name>
<dbReference type="EMBL" id="AP014633">
    <property type="protein sequence ID" value="BAP55774.1"/>
    <property type="molecule type" value="Genomic_DNA"/>
</dbReference>
<dbReference type="Gene3D" id="3.90.1570.10">
    <property type="entry name" value="tt1808, chain A"/>
    <property type="match status" value="1"/>
</dbReference>
<feature type="domain" description="Putative restriction endonuclease" evidence="1">
    <location>
        <begin position="25"/>
        <end position="175"/>
    </location>
</feature>
<accession>A0A090AFD5</accession>
<gene>
    <name evidence="2" type="ORF">THII_1477</name>
</gene>
<sequence>MTIIPQKHRFNVSDWHQLGEKNFFLPDFRVELIEGEIIDMVPIGSSHGGRVKWLTQFFVTQLVGSAIVSVQDPVQLGNFSEPQPDLMILRPELHFYSKRHPTPADVLLLIEVSESTLHYDRHTKVPLYARHGIIETWIVNLEQNCIEVYLNPQELGYQEKHIFQCGEVIVPSQLAHIKVAVAEVLG</sequence>
<evidence type="ECO:0000259" key="1">
    <source>
        <dbReference type="Pfam" id="PF05685"/>
    </source>
</evidence>
<dbReference type="KEGG" id="tig:THII_1477"/>
<dbReference type="PANTHER" id="PTHR35400:SF1">
    <property type="entry name" value="SLR1083 PROTEIN"/>
    <property type="match status" value="1"/>
</dbReference>
<dbReference type="HOGENOM" id="CLU_076312_2_0_6"/>
<dbReference type="AlphaFoldDB" id="A0A090AFD5"/>
<dbReference type="InterPro" id="IPR008538">
    <property type="entry name" value="Uma2"/>
</dbReference>
<dbReference type="Pfam" id="PF05685">
    <property type="entry name" value="Uma2"/>
    <property type="match status" value="1"/>
</dbReference>
<dbReference type="STRING" id="40754.THII_1477"/>
<dbReference type="PANTHER" id="PTHR35400">
    <property type="entry name" value="SLR1083 PROTEIN"/>
    <property type="match status" value="1"/>
</dbReference>
<dbReference type="OrthoDB" id="9799703at2"/>
<dbReference type="InterPro" id="IPR011335">
    <property type="entry name" value="Restrct_endonuc-II-like"/>
</dbReference>